<protein>
    <submittedName>
        <fullName evidence="1">Uncharacterized protein</fullName>
    </submittedName>
</protein>
<reference evidence="1" key="1">
    <citation type="submission" date="2020-03" db="EMBL/GenBank/DDBJ databases">
        <title>Draft Genome Sequence of Cylindrodendrum hubeiense.</title>
        <authorList>
            <person name="Buettner E."/>
            <person name="Kellner H."/>
        </authorList>
    </citation>
    <scope>NUCLEOTIDE SEQUENCE</scope>
    <source>
        <strain evidence="1">IHI 201604</strain>
    </source>
</reference>
<evidence type="ECO:0000313" key="1">
    <source>
        <dbReference type="EMBL" id="KAF7555019.1"/>
    </source>
</evidence>
<gene>
    <name evidence="1" type="ORF">G7Z17_g2514</name>
</gene>
<name>A0A9P5LJ34_9HYPO</name>
<comment type="caution">
    <text evidence="1">The sequence shown here is derived from an EMBL/GenBank/DDBJ whole genome shotgun (WGS) entry which is preliminary data.</text>
</comment>
<sequence length="343" mass="38062">MVVATENQESSPDSEDWVLRRTPKACRLCRKKKVRWTLGTSGINQQPPTPPGHTTENATYTVQKPPTPPDAAAGAVQPIDRDVDAIADTINCADHNGSPDQIHAVNQLDQDMSSNIFDVHQNGHNATDPYHPHDPPNLDTTLDYQNAQYCLMDGDSPSISLLDCALLSVNDDYQTLIDPNLQSGDIPDETNPNSDIAEAANGSMDIDSSSMEASQNIDLEEDIGHSLQSTLVGHMKYMGPSMSFIPATRLGQEWITRVTGSSYFSTQLQTFLREWTPINSALDLHLSYDYTVMPSYETALDFVHCYFATVQSAFPILDEKEFIDHLETSYSTLMPSEDPTWFK</sequence>
<dbReference type="AlphaFoldDB" id="A0A9P5LJ34"/>
<dbReference type="OrthoDB" id="39175at2759"/>
<keyword evidence="2" id="KW-1185">Reference proteome</keyword>
<dbReference type="Proteomes" id="UP000722485">
    <property type="component" value="Unassembled WGS sequence"/>
</dbReference>
<dbReference type="EMBL" id="JAANBB010000025">
    <property type="protein sequence ID" value="KAF7555019.1"/>
    <property type="molecule type" value="Genomic_DNA"/>
</dbReference>
<evidence type="ECO:0000313" key="2">
    <source>
        <dbReference type="Proteomes" id="UP000722485"/>
    </source>
</evidence>
<organism evidence="1 2">
    <name type="scientific">Cylindrodendrum hubeiense</name>
    <dbReference type="NCBI Taxonomy" id="595255"/>
    <lineage>
        <taxon>Eukaryota</taxon>
        <taxon>Fungi</taxon>
        <taxon>Dikarya</taxon>
        <taxon>Ascomycota</taxon>
        <taxon>Pezizomycotina</taxon>
        <taxon>Sordariomycetes</taxon>
        <taxon>Hypocreomycetidae</taxon>
        <taxon>Hypocreales</taxon>
        <taxon>Nectriaceae</taxon>
        <taxon>Cylindrodendrum</taxon>
    </lineage>
</organism>
<proteinExistence type="predicted"/>
<dbReference type="CDD" id="cd12148">
    <property type="entry name" value="fungal_TF_MHR"/>
    <property type="match status" value="1"/>
</dbReference>
<accession>A0A9P5LJ34</accession>